<reference evidence="1 2" key="1">
    <citation type="submission" date="2019-05" db="EMBL/GenBank/DDBJ databases">
        <title>Another draft genome of Portunus trituberculatus and its Hox gene families provides insights of decapod evolution.</title>
        <authorList>
            <person name="Jeong J.-H."/>
            <person name="Song I."/>
            <person name="Kim S."/>
            <person name="Choi T."/>
            <person name="Kim D."/>
            <person name="Ryu S."/>
            <person name="Kim W."/>
        </authorList>
    </citation>
    <scope>NUCLEOTIDE SEQUENCE [LARGE SCALE GENOMIC DNA]</scope>
    <source>
        <tissue evidence="1">Muscle</tissue>
    </source>
</reference>
<comment type="caution">
    <text evidence="1">The sequence shown here is derived from an EMBL/GenBank/DDBJ whole genome shotgun (WGS) entry which is preliminary data.</text>
</comment>
<gene>
    <name evidence="1" type="ORF">E2C01_069908</name>
</gene>
<accession>A0A5B7I3Q7</accession>
<dbReference type="EMBL" id="VSRR010041308">
    <property type="protein sequence ID" value="MPC75518.1"/>
    <property type="molecule type" value="Genomic_DNA"/>
</dbReference>
<sequence length="77" mass="8252">MNRVSQCCNRNITLTSDLHAASERQTPALCLVGQTFTVASRVSACHASTLPIDTACRPTALLLTTPTEDKIASDSYI</sequence>
<dbReference type="Proteomes" id="UP000324222">
    <property type="component" value="Unassembled WGS sequence"/>
</dbReference>
<name>A0A5B7I3Q7_PORTR</name>
<protein>
    <submittedName>
        <fullName evidence="1">Uncharacterized protein</fullName>
    </submittedName>
</protein>
<proteinExistence type="predicted"/>
<evidence type="ECO:0000313" key="2">
    <source>
        <dbReference type="Proteomes" id="UP000324222"/>
    </source>
</evidence>
<keyword evidence="2" id="KW-1185">Reference proteome</keyword>
<organism evidence="1 2">
    <name type="scientific">Portunus trituberculatus</name>
    <name type="common">Swimming crab</name>
    <name type="synonym">Neptunus trituberculatus</name>
    <dbReference type="NCBI Taxonomy" id="210409"/>
    <lineage>
        <taxon>Eukaryota</taxon>
        <taxon>Metazoa</taxon>
        <taxon>Ecdysozoa</taxon>
        <taxon>Arthropoda</taxon>
        <taxon>Crustacea</taxon>
        <taxon>Multicrustacea</taxon>
        <taxon>Malacostraca</taxon>
        <taxon>Eumalacostraca</taxon>
        <taxon>Eucarida</taxon>
        <taxon>Decapoda</taxon>
        <taxon>Pleocyemata</taxon>
        <taxon>Brachyura</taxon>
        <taxon>Eubrachyura</taxon>
        <taxon>Portunoidea</taxon>
        <taxon>Portunidae</taxon>
        <taxon>Portuninae</taxon>
        <taxon>Portunus</taxon>
    </lineage>
</organism>
<evidence type="ECO:0000313" key="1">
    <source>
        <dbReference type="EMBL" id="MPC75518.1"/>
    </source>
</evidence>
<dbReference type="AlphaFoldDB" id="A0A5B7I3Q7"/>